<name>G2KVH1_FRUST</name>
<feature type="compositionally biased region" description="Basic and acidic residues" evidence="1">
    <location>
        <begin position="14"/>
        <end position="26"/>
    </location>
</feature>
<evidence type="ECO:0000256" key="1">
    <source>
        <dbReference type="SAM" id="MobiDB-lite"/>
    </source>
</evidence>
<dbReference type="HOGENOM" id="CLU_216854_0_0_9"/>
<evidence type="ECO:0000313" key="3">
    <source>
        <dbReference type="Proteomes" id="UP000001285"/>
    </source>
</evidence>
<accession>G2KVH1</accession>
<dbReference type="Proteomes" id="UP000001285">
    <property type="component" value="Chromosome"/>
</dbReference>
<dbReference type="GeneID" id="93160421"/>
<dbReference type="KEGG" id="lsn:LSA_05490"/>
<keyword evidence="3" id="KW-1185">Reference proteome</keyword>
<protein>
    <submittedName>
        <fullName evidence="2">Uncharacterized protein</fullName>
    </submittedName>
</protein>
<gene>
    <name evidence="2" type="ordered locus">LSA_05490</name>
</gene>
<sequence length="44" mass="5498">MKFTKRNKQKKHDRKEETWNKFKDQQNKLNANRKGVKSVTKQHW</sequence>
<dbReference type="EMBL" id="CP002461">
    <property type="protein sequence ID" value="AEN98986.1"/>
    <property type="molecule type" value="Genomic_DNA"/>
</dbReference>
<dbReference type="AlphaFoldDB" id="G2KVH1"/>
<dbReference type="STRING" id="714313.LSA_05490"/>
<reference evidence="2 3" key="1">
    <citation type="journal article" date="2011" name="Microb. Cell Fact.">
        <title>Genomic analysis reveals Lactobacillus sanfranciscensis as stable element in traditional sourdoughs.</title>
        <authorList>
            <person name="Vogel R.F."/>
            <person name="Pavlovic M."/>
            <person name="Ehrmann M.A."/>
            <person name="Wiezer A."/>
            <person name="Liesegang H."/>
            <person name="Offschanka S."/>
            <person name="Voget S."/>
            <person name="Angelov A."/>
            <person name="Bocker G."/>
            <person name="Liebl W."/>
        </authorList>
    </citation>
    <scope>NUCLEOTIDE SEQUENCE [LARGE SCALE GENOMIC DNA]</scope>
    <source>
        <strain evidence="2 3">TMW 1.1304</strain>
    </source>
</reference>
<proteinExistence type="predicted"/>
<feature type="region of interest" description="Disordered" evidence="1">
    <location>
        <begin position="1"/>
        <end position="44"/>
    </location>
</feature>
<organism evidence="2 3">
    <name type="scientific">Fructilactobacillus sanfranciscensis (strain TMW 1.1304)</name>
    <name type="common">Lactobacillus sanfranciscensis</name>
    <dbReference type="NCBI Taxonomy" id="714313"/>
    <lineage>
        <taxon>Bacteria</taxon>
        <taxon>Bacillati</taxon>
        <taxon>Bacillota</taxon>
        <taxon>Bacilli</taxon>
        <taxon>Lactobacillales</taxon>
        <taxon>Lactobacillaceae</taxon>
        <taxon>Fructilactobacillus</taxon>
    </lineage>
</organism>
<evidence type="ECO:0000313" key="2">
    <source>
        <dbReference type="EMBL" id="AEN98986.1"/>
    </source>
</evidence>
<feature type="compositionally biased region" description="Basic residues" evidence="1">
    <location>
        <begin position="1"/>
        <end position="13"/>
    </location>
</feature>
<dbReference type="RefSeq" id="WP_014081844.1">
    <property type="nucleotide sequence ID" value="NC_015978.1"/>
</dbReference>
<feature type="compositionally biased region" description="Basic residues" evidence="1">
    <location>
        <begin position="34"/>
        <end position="44"/>
    </location>
</feature>